<dbReference type="STRING" id="318586.Pden_0263"/>
<comment type="catalytic activity">
    <reaction evidence="6">
        <text>a 2'-deoxycytidine in DNA + S-adenosyl-L-methionine = a 5-methyl-2'-deoxycytidine in DNA + S-adenosyl-L-homocysteine + H(+)</text>
        <dbReference type="Rhea" id="RHEA:13681"/>
        <dbReference type="Rhea" id="RHEA-COMP:11369"/>
        <dbReference type="Rhea" id="RHEA-COMP:11370"/>
        <dbReference type="ChEBI" id="CHEBI:15378"/>
        <dbReference type="ChEBI" id="CHEBI:57856"/>
        <dbReference type="ChEBI" id="CHEBI:59789"/>
        <dbReference type="ChEBI" id="CHEBI:85452"/>
        <dbReference type="ChEBI" id="CHEBI:85454"/>
        <dbReference type="EC" id="2.1.1.37"/>
    </reaction>
</comment>
<evidence type="ECO:0000256" key="4">
    <source>
        <dbReference type="ARBA" id="ARBA00022691"/>
    </source>
</evidence>
<evidence type="ECO:0000256" key="5">
    <source>
        <dbReference type="ARBA" id="ARBA00022747"/>
    </source>
</evidence>
<keyword evidence="5" id="KW-0680">Restriction system</keyword>
<dbReference type="EMBL" id="CP000489">
    <property type="protein sequence ID" value="ABL68377.1"/>
    <property type="molecule type" value="Genomic_DNA"/>
</dbReference>
<dbReference type="GO" id="GO:0003886">
    <property type="term" value="F:DNA (cytosine-5-)-methyltransferase activity"/>
    <property type="evidence" value="ECO:0007669"/>
    <property type="project" value="UniProtKB-EC"/>
</dbReference>
<dbReference type="GO" id="GO:0032259">
    <property type="term" value="P:methylation"/>
    <property type="evidence" value="ECO:0007669"/>
    <property type="project" value="UniProtKB-KW"/>
</dbReference>
<keyword evidence="4 7" id="KW-0949">S-adenosyl-L-methionine</keyword>
<dbReference type="RefSeq" id="WP_011746610.1">
    <property type="nucleotide sequence ID" value="NC_008686.1"/>
</dbReference>
<dbReference type="GO" id="GO:0009307">
    <property type="term" value="P:DNA restriction-modification system"/>
    <property type="evidence" value="ECO:0007669"/>
    <property type="project" value="UniProtKB-KW"/>
</dbReference>
<dbReference type="PROSITE" id="PS00094">
    <property type="entry name" value="C5_MTASE_1"/>
    <property type="match status" value="1"/>
</dbReference>
<dbReference type="InterPro" id="IPR001525">
    <property type="entry name" value="C5_MeTfrase"/>
</dbReference>
<dbReference type="InterPro" id="IPR050390">
    <property type="entry name" value="C5-Methyltransferase"/>
</dbReference>
<dbReference type="KEGG" id="pde:Pden_0263"/>
<feature type="active site" evidence="7">
    <location>
        <position position="111"/>
    </location>
</feature>
<evidence type="ECO:0000313" key="8">
    <source>
        <dbReference type="EMBL" id="ABL68377.1"/>
    </source>
</evidence>
<dbReference type="PRINTS" id="PR00105">
    <property type="entry name" value="C5METTRFRASE"/>
</dbReference>
<gene>
    <name evidence="8" type="ordered locus">Pden_0263</name>
</gene>
<dbReference type="Proteomes" id="UP000000361">
    <property type="component" value="Chromosome 1"/>
</dbReference>
<evidence type="ECO:0000256" key="1">
    <source>
        <dbReference type="ARBA" id="ARBA00011975"/>
    </source>
</evidence>
<dbReference type="AlphaFoldDB" id="A1AYN3"/>
<dbReference type="HOGENOM" id="CLU_006958_13_1_5"/>
<organism evidence="8 9">
    <name type="scientific">Paracoccus denitrificans (strain Pd 1222)</name>
    <dbReference type="NCBI Taxonomy" id="318586"/>
    <lineage>
        <taxon>Bacteria</taxon>
        <taxon>Pseudomonadati</taxon>
        <taxon>Pseudomonadota</taxon>
        <taxon>Alphaproteobacteria</taxon>
        <taxon>Rhodobacterales</taxon>
        <taxon>Paracoccaceae</taxon>
        <taxon>Paracoccus</taxon>
    </lineage>
</organism>
<evidence type="ECO:0000256" key="7">
    <source>
        <dbReference type="PROSITE-ProRule" id="PRU01016"/>
    </source>
</evidence>
<dbReference type="REBASE" id="14113">
    <property type="entry name" value="M2.Pde1222ORF261P"/>
</dbReference>
<dbReference type="PROSITE" id="PS51679">
    <property type="entry name" value="SAM_MT_C5"/>
    <property type="match status" value="1"/>
</dbReference>
<keyword evidence="3 7" id="KW-0808">Transferase</keyword>
<dbReference type="PANTHER" id="PTHR10629">
    <property type="entry name" value="CYTOSINE-SPECIFIC METHYLTRANSFERASE"/>
    <property type="match status" value="1"/>
</dbReference>
<reference evidence="9" key="1">
    <citation type="submission" date="2006-12" db="EMBL/GenBank/DDBJ databases">
        <title>Complete sequence of chromosome 1 of Paracoccus denitrificans PD1222.</title>
        <authorList>
            <person name="Copeland A."/>
            <person name="Lucas S."/>
            <person name="Lapidus A."/>
            <person name="Barry K."/>
            <person name="Detter J.C."/>
            <person name="Glavina del Rio T."/>
            <person name="Hammon N."/>
            <person name="Israni S."/>
            <person name="Dalin E."/>
            <person name="Tice H."/>
            <person name="Pitluck S."/>
            <person name="Munk A.C."/>
            <person name="Brettin T."/>
            <person name="Bruce D."/>
            <person name="Han C."/>
            <person name="Tapia R."/>
            <person name="Gilna P."/>
            <person name="Schmutz J."/>
            <person name="Larimer F."/>
            <person name="Land M."/>
            <person name="Hauser L."/>
            <person name="Kyrpides N."/>
            <person name="Lykidis A."/>
            <person name="Spiro S."/>
            <person name="Richardson D.J."/>
            <person name="Moir J.W.B."/>
            <person name="Ferguson S.J."/>
            <person name="van Spanning R.J.M."/>
            <person name="Richardson P."/>
        </authorList>
    </citation>
    <scope>NUCLEOTIDE SEQUENCE [LARGE SCALE GENOMIC DNA]</scope>
    <source>
        <strain evidence="9">Pd 1222</strain>
    </source>
</reference>
<dbReference type="InterPro" id="IPR018117">
    <property type="entry name" value="C5_DNA_meth_AS"/>
</dbReference>
<dbReference type="GO" id="GO:0044027">
    <property type="term" value="P:negative regulation of gene expression via chromosomal CpG island methylation"/>
    <property type="evidence" value="ECO:0007669"/>
    <property type="project" value="TreeGrafter"/>
</dbReference>
<keyword evidence="2 7" id="KW-0489">Methyltransferase</keyword>
<protein>
    <recommendedName>
        <fullName evidence="1">DNA (cytosine-5-)-methyltransferase</fullName>
        <ecNumber evidence="1">2.1.1.37</ecNumber>
    </recommendedName>
</protein>
<keyword evidence="9" id="KW-1185">Reference proteome</keyword>
<dbReference type="Pfam" id="PF00145">
    <property type="entry name" value="DNA_methylase"/>
    <property type="match status" value="2"/>
</dbReference>
<dbReference type="Gene3D" id="3.40.50.150">
    <property type="entry name" value="Vaccinia Virus protein VP39"/>
    <property type="match status" value="1"/>
</dbReference>
<name>A1AYN3_PARDP</name>
<proteinExistence type="inferred from homology"/>
<dbReference type="eggNOG" id="COG0270">
    <property type="taxonomic scope" value="Bacteria"/>
</dbReference>
<evidence type="ECO:0000256" key="3">
    <source>
        <dbReference type="ARBA" id="ARBA00022679"/>
    </source>
</evidence>
<evidence type="ECO:0000256" key="6">
    <source>
        <dbReference type="ARBA" id="ARBA00047422"/>
    </source>
</evidence>
<dbReference type="GeneID" id="93454842"/>
<accession>A1AYN3</accession>
<evidence type="ECO:0000313" key="9">
    <source>
        <dbReference type="Proteomes" id="UP000000361"/>
    </source>
</evidence>
<dbReference type="PANTHER" id="PTHR10629:SF52">
    <property type="entry name" value="DNA (CYTOSINE-5)-METHYLTRANSFERASE 1"/>
    <property type="match status" value="1"/>
</dbReference>
<dbReference type="EC" id="2.1.1.37" evidence="1"/>
<dbReference type="Gene3D" id="3.90.120.10">
    <property type="entry name" value="DNA Methylase, subunit A, domain 2"/>
    <property type="match status" value="1"/>
</dbReference>
<evidence type="ECO:0000256" key="2">
    <source>
        <dbReference type="ARBA" id="ARBA00022603"/>
    </source>
</evidence>
<comment type="similarity">
    <text evidence="7">Belongs to the class I-like SAM-binding methyltransferase superfamily. C5-methyltransferase family.</text>
</comment>
<dbReference type="SUPFAM" id="SSF53335">
    <property type="entry name" value="S-adenosyl-L-methionine-dependent methyltransferases"/>
    <property type="match status" value="1"/>
</dbReference>
<dbReference type="GO" id="GO:0003677">
    <property type="term" value="F:DNA binding"/>
    <property type="evidence" value="ECO:0007669"/>
    <property type="project" value="TreeGrafter"/>
</dbReference>
<sequence length="555" mass="58964">MVNLSFLSVCSGIEAASLAWEPLGWKAIGYSEIEPFPCHVLHHRFGAGRPIFMPAPDEAGLSAKDRKARAAAIRAVAKLPEVGRVPNFGDMTQFDRWPDAAFDVLVGGTPCQDYSVAGLRLGMAGSRGQLTLTYVEIAARYRPRWFVWENVPGVLSSNGGRDFARFLGEISGQQIDVPDGGWKNAGIVSGIPEAYGLAYRVLDAQFVRTRGHPRAVPQRRRRVFVVGYLGDWRRAAAVLFDRESLLGNPPPRRQLGQGLASSLTASTGGCSGKDGIDGRLIAMAHGQGGAEIGIDHGPTLTCNHEAPIVAHSLRAEGFDASEDGTGRGTPIVPVPQPLSFQPGNLARGAGADPSAEVFPTLKADHGRGLSDQFPHVAHPIAFDCLAGGETGLSIGDVPGALHGGGKSGGRAAICFSAKDYGADAQDDVTPTLRAMGHADSHANAGGQLAVAIQERAVCENPNAGPDGKGFREDGASYTLEARTTPQAVALPWAVRRLVPEECERLQGMPDEHTMIPWRGRNGAPDGPRYRSLGNSFAVNAVEWIGERISMVEMLK</sequence>
<dbReference type="InterPro" id="IPR029063">
    <property type="entry name" value="SAM-dependent_MTases_sf"/>
</dbReference>
<dbReference type="EnsemblBacteria" id="ABL68377">
    <property type="protein sequence ID" value="ABL68377"/>
    <property type="gene ID" value="Pden_0263"/>
</dbReference>